<sequence length="74" mass="8561">MQPFCRLQYEALQFHFAKGSDSLEDYWRLLGIDPKNMRSLAYEGFANKLEAEIRTHLRTAQNLGFVSGFVYRGG</sequence>
<dbReference type="Proteomes" id="UP000190541">
    <property type="component" value="Unassembled WGS sequence"/>
</dbReference>
<evidence type="ECO:0000313" key="1">
    <source>
        <dbReference type="EMBL" id="SKB62409.1"/>
    </source>
</evidence>
<dbReference type="AlphaFoldDB" id="A0A1T5CSG1"/>
<dbReference type="RefSeq" id="WP_079716997.1">
    <property type="nucleotide sequence ID" value="NZ_FUYS01000005.1"/>
</dbReference>
<name>A0A1T5CSG1_9SPHI</name>
<reference evidence="1 2" key="1">
    <citation type="submission" date="2017-02" db="EMBL/GenBank/DDBJ databases">
        <authorList>
            <person name="Peterson S.W."/>
        </authorList>
    </citation>
    <scope>NUCLEOTIDE SEQUENCE [LARGE SCALE GENOMIC DNA]</scope>
    <source>
        <strain evidence="1 2">DSM 22899</strain>
    </source>
</reference>
<evidence type="ECO:0000313" key="2">
    <source>
        <dbReference type="Proteomes" id="UP000190541"/>
    </source>
</evidence>
<proteinExistence type="predicted"/>
<dbReference type="EMBL" id="FUYS01000005">
    <property type="protein sequence ID" value="SKB62409.1"/>
    <property type="molecule type" value="Genomic_DNA"/>
</dbReference>
<keyword evidence="2" id="KW-1185">Reference proteome</keyword>
<protein>
    <submittedName>
        <fullName evidence="1">Uncharacterized protein</fullName>
    </submittedName>
</protein>
<organism evidence="1 2">
    <name type="scientific">Parapedobacter luteus</name>
    <dbReference type="NCBI Taxonomy" id="623280"/>
    <lineage>
        <taxon>Bacteria</taxon>
        <taxon>Pseudomonadati</taxon>
        <taxon>Bacteroidota</taxon>
        <taxon>Sphingobacteriia</taxon>
        <taxon>Sphingobacteriales</taxon>
        <taxon>Sphingobacteriaceae</taxon>
        <taxon>Parapedobacter</taxon>
    </lineage>
</organism>
<accession>A0A1T5CSG1</accession>
<gene>
    <name evidence="1" type="ORF">SAMN05660226_02298</name>
</gene>
<dbReference type="STRING" id="623280.SAMN05660226_02298"/>
<dbReference type="OrthoDB" id="489287at2"/>